<feature type="domain" description="DUF348" evidence="1">
    <location>
        <begin position="109"/>
        <end position="143"/>
    </location>
</feature>
<evidence type="ECO:0000259" key="1">
    <source>
        <dbReference type="Pfam" id="PF03990"/>
    </source>
</evidence>
<sequence length="175" mass="19377">MFINFNRRSVISSKQKKKIGSIIVLVLLLLGAMTALMVNENSKNTITFTANGQTEQVQTHAKTVNAFLKEQNVDFGEHDYIFPSVNQSIHGDMAIEWAQAEQYAISLEDKKITAWATSNRVKDILEKADVTLSEHERVTPGLSEKAQAHIPITIESIEANVDQQAAGRHESASAN</sequence>
<dbReference type="Pfam" id="PF03990">
    <property type="entry name" value="DUF348"/>
    <property type="match status" value="2"/>
</dbReference>
<reference evidence="2 3" key="1">
    <citation type="submission" date="2017-02" db="EMBL/GenBank/DDBJ databases">
        <title>The complete genomic sequence of a novel cold adapted crude oil-degrading bacterium Planococcus qaidamina Y42.</title>
        <authorList>
            <person name="Yang R."/>
        </authorList>
    </citation>
    <scope>NUCLEOTIDE SEQUENCE [LARGE SCALE GENOMIC DNA]</scope>
    <source>
        <strain evidence="2 3">Y42</strain>
    </source>
</reference>
<dbReference type="EMBL" id="CP019640">
    <property type="protein sequence ID" value="AQQ51709.1"/>
    <property type="molecule type" value="Genomic_DNA"/>
</dbReference>
<dbReference type="InterPro" id="IPR007137">
    <property type="entry name" value="DUF348"/>
</dbReference>
<dbReference type="KEGG" id="pmar:B0X71_00195"/>
<evidence type="ECO:0000313" key="3">
    <source>
        <dbReference type="Proteomes" id="UP000188184"/>
    </source>
</evidence>
<feature type="domain" description="DUF348" evidence="1">
    <location>
        <begin position="46"/>
        <end position="85"/>
    </location>
</feature>
<dbReference type="RefSeq" id="WP_077587583.1">
    <property type="nucleotide sequence ID" value="NZ_CP019640.1"/>
</dbReference>
<gene>
    <name evidence="2" type="ORF">B0X71_00195</name>
</gene>
<evidence type="ECO:0000313" key="2">
    <source>
        <dbReference type="EMBL" id="AQQ51709.1"/>
    </source>
</evidence>
<organism evidence="2 3">
    <name type="scientific">Planococcus lenghuensis</name>
    <dbReference type="NCBI Taxonomy" id="2213202"/>
    <lineage>
        <taxon>Bacteria</taxon>
        <taxon>Bacillati</taxon>
        <taxon>Bacillota</taxon>
        <taxon>Bacilli</taxon>
        <taxon>Bacillales</taxon>
        <taxon>Caryophanaceae</taxon>
        <taxon>Planococcus</taxon>
    </lineage>
</organism>
<dbReference type="AlphaFoldDB" id="A0A1Q2KU47"/>
<dbReference type="Proteomes" id="UP000188184">
    <property type="component" value="Chromosome"/>
</dbReference>
<keyword evidence="3" id="KW-1185">Reference proteome</keyword>
<protein>
    <recommendedName>
        <fullName evidence="1">DUF348 domain-containing protein</fullName>
    </recommendedName>
</protein>
<dbReference type="OrthoDB" id="9798935at2"/>
<proteinExistence type="predicted"/>
<accession>A0A1Q2KU47</accession>
<name>A0A1Q2KU47_9BACL</name>